<dbReference type="AlphaFoldDB" id="A0A0A9F8I1"/>
<reference evidence="2" key="2">
    <citation type="journal article" date="2015" name="Data Brief">
        <title>Shoot transcriptome of the giant reed, Arundo donax.</title>
        <authorList>
            <person name="Barrero R.A."/>
            <person name="Guerrero F.D."/>
            <person name="Moolhuijzen P."/>
            <person name="Goolsby J.A."/>
            <person name="Tidwell J."/>
            <person name="Bellgard S.E."/>
            <person name="Bellgard M.I."/>
        </authorList>
    </citation>
    <scope>NUCLEOTIDE SEQUENCE</scope>
    <source>
        <tissue evidence="2">Shoot tissue taken approximately 20 cm above the soil surface</tissue>
    </source>
</reference>
<sequence>MFSSFYHNFQCLLFHTNISAYVFHSFFMSLIWLYLLQSYVEGEQNFFNLHMQYLLL</sequence>
<feature type="transmembrane region" description="Helical" evidence="1">
    <location>
        <begin position="12"/>
        <end position="35"/>
    </location>
</feature>
<organism evidence="2">
    <name type="scientific">Arundo donax</name>
    <name type="common">Giant reed</name>
    <name type="synonym">Donax arundinaceus</name>
    <dbReference type="NCBI Taxonomy" id="35708"/>
    <lineage>
        <taxon>Eukaryota</taxon>
        <taxon>Viridiplantae</taxon>
        <taxon>Streptophyta</taxon>
        <taxon>Embryophyta</taxon>
        <taxon>Tracheophyta</taxon>
        <taxon>Spermatophyta</taxon>
        <taxon>Magnoliopsida</taxon>
        <taxon>Liliopsida</taxon>
        <taxon>Poales</taxon>
        <taxon>Poaceae</taxon>
        <taxon>PACMAD clade</taxon>
        <taxon>Arundinoideae</taxon>
        <taxon>Arundineae</taxon>
        <taxon>Arundo</taxon>
    </lineage>
</organism>
<name>A0A0A9F8I1_ARUDO</name>
<reference evidence="2" key="1">
    <citation type="submission" date="2014-09" db="EMBL/GenBank/DDBJ databases">
        <authorList>
            <person name="Magalhaes I.L.F."/>
            <person name="Oliveira U."/>
            <person name="Santos F.R."/>
            <person name="Vidigal T.H.D.A."/>
            <person name="Brescovit A.D."/>
            <person name="Santos A.J."/>
        </authorList>
    </citation>
    <scope>NUCLEOTIDE SEQUENCE</scope>
    <source>
        <tissue evidence="2">Shoot tissue taken approximately 20 cm above the soil surface</tissue>
    </source>
</reference>
<proteinExistence type="predicted"/>
<protein>
    <submittedName>
        <fullName evidence="2">Uncharacterized protein</fullName>
    </submittedName>
</protein>
<dbReference type="EMBL" id="GBRH01189294">
    <property type="protein sequence ID" value="JAE08602.1"/>
    <property type="molecule type" value="Transcribed_RNA"/>
</dbReference>
<evidence type="ECO:0000313" key="2">
    <source>
        <dbReference type="EMBL" id="JAE08602.1"/>
    </source>
</evidence>
<keyword evidence="1" id="KW-0472">Membrane</keyword>
<evidence type="ECO:0000256" key="1">
    <source>
        <dbReference type="SAM" id="Phobius"/>
    </source>
</evidence>
<accession>A0A0A9F8I1</accession>
<keyword evidence="1" id="KW-0812">Transmembrane</keyword>
<keyword evidence="1" id="KW-1133">Transmembrane helix</keyword>